<protein>
    <submittedName>
        <fullName evidence="1">Uncharacterized protein</fullName>
    </submittedName>
</protein>
<comment type="caution">
    <text evidence="1">The sequence shown here is derived from an EMBL/GenBank/DDBJ whole genome shotgun (WGS) entry which is preliminary data.</text>
</comment>
<keyword evidence="2" id="KW-1185">Reference proteome</keyword>
<dbReference type="OrthoDB" id="370799at2"/>
<dbReference type="Proteomes" id="UP000248882">
    <property type="component" value="Unassembled WGS sequence"/>
</dbReference>
<dbReference type="AlphaFoldDB" id="A0A2W7R873"/>
<gene>
    <name evidence="1" type="ORF">LV85_02086</name>
</gene>
<sequence length="97" mass="11437">MAEDDNKIADFLESKDKIKDYSPMLKALWYDGNGDWEKAHDLVDGLDGKAAARIHAYLHRKEGDQWNADYWYRRAGVERPDMTLEEEWGMLLKQYQV</sequence>
<organism evidence="1 2">
    <name type="scientific">Algoriphagus chordae</name>
    <dbReference type="NCBI Taxonomy" id="237019"/>
    <lineage>
        <taxon>Bacteria</taxon>
        <taxon>Pseudomonadati</taxon>
        <taxon>Bacteroidota</taxon>
        <taxon>Cytophagia</taxon>
        <taxon>Cytophagales</taxon>
        <taxon>Cyclobacteriaceae</taxon>
        <taxon>Algoriphagus</taxon>
    </lineage>
</organism>
<proteinExistence type="predicted"/>
<accession>A0A2W7R873</accession>
<evidence type="ECO:0000313" key="2">
    <source>
        <dbReference type="Proteomes" id="UP000248882"/>
    </source>
</evidence>
<evidence type="ECO:0000313" key="1">
    <source>
        <dbReference type="EMBL" id="PZX51937.1"/>
    </source>
</evidence>
<dbReference type="RefSeq" id="WP_111319049.1">
    <property type="nucleotide sequence ID" value="NZ_QKZT01000008.1"/>
</dbReference>
<name>A0A2W7R873_9BACT</name>
<reference evidence="1 2" key="1">
    <citation type="submission" date="2018-06" db="EMBL/GenBank/DDBJ databases">
        <title>Genomic Encyclopedia of Archaeal and Bacterial Type Strains, Phase II (KMG-II): from individual species to whole genera.</title>
        <authorList>
            <person name="Goeker M."/>
        </authorList>
    </citation>
    <scope>NUCLEOTIDE SEQUENCE [LARGE SCALE GENOMIC DNA]</scope>
    <source>
        <strain evidence="1 2">DSM 19830</strain>
    </source>
</reference>
<dbReference type="EMBL" id="QKZT01000008">
    <property type="protein sequence ID" value="PZX51937.1"/>
    <property type="molecule type" value="Genomic_DNA"/>
</dbReference>